<dbReference type="PANTHER" id="PTHR43331">
    <property type="entry name" value="HOMOSERINE DEHYDROGENASE"/>
    <property type="match status" value="1"/>
</dbReference>
<gene>
    <name evidence="16" type="ORF">H8J70_01000</name>
</gene>
<feature type="domain" description="ACT" evidence="15">
    <location>
        <begin position="350"/>
        <end position="428"/>
    </location>
</feature>
<evidence type="ECO:0000256" key="11">
    <source>
        <dbReference type="ARBA" id="ARBA00023167"/>
    </source>
</evidence>
<dbReference type="SUPFAM" id="SSF55021">
    <property type="entry name" value="ACT-like"/>
    <property type="match status" value="1"/>
</dbReference>
<evidence type="ECO:0000256" key="7">
    <source>
        <dbReference type="ARBA" id="ARBA00022605"/>
    </source>
</evidence>
<evidence type="ECO:0000256" key="14">
    <source>
        <dbReference type="RuleBase" id="RU004171"/>
    </source>
</evidence>
<dbReference type="InterPro" id="IPR001342">
    <property type="entry name" value="HDH_cat"/>
</dbReference>
<dbReference type="Pfam" id="PF03447">
    <property type="entry name" value="NAD_binding_3"/>
    <property type="match status" value="1"/>
</dbReference>
<evidence type="ECO:0000313" key="17">
    <source>
        <dbReference type="Proteomes" id="UP000606870"/>
    </source>
</evidence>
<dbReference type="Pfam" id="PF01842">
    <property type="entry name" value="ACT"/>
    <property type="match status" value="1"/>
</dbReference>
<comment type="similarity">
    <text evidence="4 14">Belongs to the homoserine dehydrogenase family.</text>
</comment>
<accession>A0ABR6VF79</accession>
<dbReference type="InterPro" id="IPR036291">
    <property type="entry name" value="NAD(P)-bd_dom_sf"/>
</dbReference>
<evidence type="ECO:0000256" key="2">
    <source>
        <dbReference type="ARBA" id="ARBA00005056"/>
    </source>
</evidence>
<name>A0ABR6VF79_9FIRM</name>
<keyword evidence="11 13" id="KW-0486">Methionine biosynthesis</keyword>
<dbReference type="InterPro" id="IPR016204">
    <property type="entry name" value="HDH"/>
</dbReference>
<evidence type="ECO:0000256" key="4">
    <source>
        <dbReference type="ARBA" id="ARBA00006753"/>
    </source>
</evidence>
<dbReference type="PROSITE" id="PS51671">
    <property type="entry name" value="ACT"/>
    <property type="match status" value="1"/>
</dbReference>
<dbReference type="InterPro" id="IPR019811">
    <property type="entry name" value="HDH_CS"/>
</dbReference>
<dbReference type="InterPro" id="IPR005106">
    <property type="entry name" value="Asp/hSer_DH_NAD-bd"/>
</dbReference>
<dbReference type="Pfam" id="PF00742">
    <property type="entry name" value="Homoserine_dh"/>
    <property type="match status" value="1"/>
</dbReference>
<dbReference type="Gene3D" id="3.30.70.260">
    <property type="match status" value="1"/>
</dbReference>
<protein>
    <recommendedName>
        <fullName evidence="6 13">Homoserine dehydrogenase</fullName>
        <ecNumber evidence="5 13">1.1.1.3</ecNumber>
    </recommendedName>
</protein>
<dbReference type="Gene3D" id="3.40.50.720">
    <property type="entry name" value="NAD(P)-binding Rossmann-like Domain"/>
    <property type="match status" value="1"/>
</dbReference>
<dbReference type="Gene3D" id="3.30.360.10">
    <property type="entry name" value="Dihydrodipicolinate Reductase, domain 2"/>
    <property type="match status" value="1"/>
</dbReference>
<keyword evidence="17" id="KW-1185">Reference proteome</keyword>
<dbReference type="EC" id="1.1.1.3" evidence="5 13"/>
<organism evidence="16 17">
    <name type="scientific">Megasphaera hominis</name>
    <dbReference type="NCBI Taxonomy" id="159836"/>
    <lineage>
        <taxon>Bacteria</taxon>
        <taxon>Bacillati</taxon>
        <taxon>Bacillota</taxon>
        <taxon>Negativicutes</taxon>
        <taxon>Veillonellales</taxon>
        <taxon>Veillonellaceae</taxon>
        <taxon>Megasphaera</taxon>
    </lineage>
</organism>
<proteinExistence type="inferred from homology"/>
<comment type="catalytic activity">
    <reaction evidence="12">
        <text>L-homoserine + NADP(+) = L-aspartate 4-semialdehyde + NADPH + H(+)</text>
        <dbReference type="Rhea" id="RHEA:15761"/>
        <dbReference type="ChEBI" id="CHEBI:15378"/>
        <dbReference type="ChEBI" id="CHEBI:57476"/>
        <dbReference type="ChEBI" id="CHEBI:57783"/>
        <dbReference type="ChEBI" id="CHEBI:58349"/>
        <dbReference type="ChEBI" id="CHEBI:537519"/>
        <dbReference type="EC" id="1.1.1.3"/>
    </reaction>
    <physiologicalReaction direction="right-to-left" evidence="12">
        <dbReference type="Rhea" id="RHEA:15763"/>
    </physiologicalReaction>
</comment>
<dbReference type="PIRSF" id="PIRSF000098">
    <property type="entry name" value="Homoser_dehydrog"/>
    <property type="match status" value="1"/>
</dbReference>
<dbReference type="InterPro" id="IPR045865">
    <property type="entry name" value="ACT-like_dom_sf"/>
</dbReference>
<dbReference type="RefSeq" id="WP_186501899.1">
    <property type="nucleotide sequence ID" value="NZ_JACOGK010000002.1"/>
</dbReference>
<evidence type="ECO:0000256" key="1">
    <source>
        <dbReference type="ARBA" id="ARBA00001920"/>
    </source>
</evidence>
<dbReference type="SUPFAM" id="SSF51735">
    <property type="entry name" value="NAD(P)-binding Rossmann-fold domains"/>
    <property type="match status" value="1"/>
</dbReference>
<evidence type="ECO:0000259" key="15">
    <source>
        <dbReference type="PROSITE" id="PS51671"/>
    </source>
</evidence>
<evidence type="ECO:0000256" key="13">
    <source>
        <dbReference type="RuleBase" id="RU000579"/>
    </source>
</evidence>
<keyword evidence="9 13" id="KW-0521">NADP</keyword>
<evidence type="ECO:0000256" key="8">
    <source>
        <dbReference type="ARBA" id="ARBA00022697"/>
    </source>
</evidence>
<dbReference type="SUPFAM" id="SSF55347">
    <property type="entry name" value="Glyceraldehyde-3-phosphate dehydrogenase-like, C-terminal domain"/>
    <property type="match status" value="1"/>
</dbReference>
<comment type="pathway">
    <text evidence="2 13">Amino-acid biosynthesis; L-threonine biosynthesis; L-threonine from L-aspartate: step 3/5.</text>
</comment>
<comment type="pathway">
    <text evidence="3 13">Amino-acid biosynthesis; L-methionine biosynthesis via de novo pathway; L-homoserine from L-aspartate: step 3/3.</text>
</comment>
<evidence type="ECO:0000256" key="6">
    <source>
        <dbReference type="ARBA" id="ARBA00013376"/>
    </source>
</evidence>
<evidence type="ECO:0000256" key="9">
    <source>
        <dbReference type="ARBA" id="ARBA00022857"/>
    </source>
</evidence>
<dbReference type="CDD" id="cd04881">
    <property type="entry name" value="ACT_HSDH-Hom"/>
    <property type="match status" value="1"/>
</dbReference>
<reference evidence="16 17" key="1">
    <citation type="submission" date="2020-08" db="EMBL/GenBank/DDBJ databases">
        <authorList>
            <person name="Liu C."/>
            <person name="Sun Q."/>
        </authorList>
    </citation>
    <scope>NUCLEOTIDE SEQUENCE [LARGE SCALE GENOMIC DNA]</scope>
    <source>
        <strain evidence="16 17">NSJ-59</strain>
    </source>
</reference>
<sequence length="428" mass="46494">MKHVAIALLGCGTVGKGIVDLLEKNADLIEEQLDTKITIKRILIRNLAKYERMDLPKSIALTTEFSDIINDDDIEIVVEVMGSADFAKECIEACFKKGKSVVSANKDVIADYGIPLLKMSQEHNVDFQFEASVAGGIPIIRPMYSSLNSNRIDRIIGILNGTTNYILSNMTERGLSYEDVLQEAQDKGYAEADPTNDVSGYDAARKIAILATLGFHSAVTFRDVAVEGIERITQEDISHAEEMGYAVKLLAIATQSDDGISLSVHPAFIPKQHPLANVSGAYNAIYVRGNGVGDVMFYGQGAGAFPTASAVLSDVMNVILHTNLTITGKRGYVWHQVPLVDPSHIEAPYYLRIIVDNAPGVLSSIAGIFAENGISIRSLIQKDETKEVAEIVLLIDSSADGLVRDALQRMTGLSCVRRIANAIRVIEI</sequence>
<keyword evidence="8 13" id="KW-0791">Threonine biosynthesis</keyword>
<keyword evidence="10 13" id="KW-0560">Oxidoreductase</keyword>
<dbReference type="NCBIfam" id="NF004976">
    <property type="entry name" value="PRK06349.1"/>
    <property type="match status" value="1"/>
</dbReference>
<evidence type="ECO:0000256" key="3">
    <source>
        <dbReference type="ARBA" id="ARBA00005062"/>
    </source>
</evidence>
<evidence type="ECO:0000256" key="5">
    <source>
        <dbReference type="ARBA" id="ARBA00013213"/>
    </source>
</evidence>
<keyword evidence="7 13" id="KW-0028">Amino-acid biosynthesis</keyword>
<comment type="cofactor">
    <cofactor evidence="1">
        <name>a metal cation</name>
        <dbReference type="ChEBI" id="CHEBI:25213"/>
    </cofactor>
</comment>
<dbReference type="PROSITE" id="PS01042">
    <property type="entry name" value="HOMOSER_DHGENASE"/>
    <property type="match status" value="1"/>
</dbReference>
<comment type="caution">
    <text evidence="16">The sequence shown here is derived from an EMBL/GenBank/DDBJ whole genome shotgun (WGS) entry which is preliminary data.</text>
</comment>
<dbReference type="EMBL" id="JACOGK010000002">
    <property type="protein sequence ID" value="MBC3535846.1"/>
    <property type="molecule type" value="Genomic_DNA"/>
</dbReference>
<evidence type="ECO:0000256" key="12">
    <source>
        <dbReference type="ARBA" id="ARBA00048841"/>
    </source>
</evidence>
<evidence type="ECO:0000256" key="10">
    <source>
        <dbReference type="ARBA" id="ARBA00023002"/>
    </source>
</evidence>
<dbReference type="Proteomes" id="UP000606870">
    <property type="component" value="Unassembled WGS sequence"/>
</dbReference>
<dbReference type="InterPro" id="IPR002912">
    <property type="entry name" value="ACT_dom"/>
</dbReference>
<dbReference type="PANTHER" id="PTHR43331:SF1">
    <property type="entry name" value="HOMOSERINE DEHYDROGENASE"/>
    <property type="match status" value="1"/>
</dbReference>
<evidence type="ECO:0000313" key="16">
    <source>
        <dbReference type="EMBL" id="MBC3535846.1"/>
    </source>
</evidence>